<gene>
    <name evidence="3" type="ORF">A3B19_02800</name>
</gene>
<feature type="chain" id="PRO_5009522326" evidence="2">
    <location>
        <begin position="30"/>
        <end position="141"/>
    </location>
</feature>
<feature type="signal peptide" evidence="2">
    <location>
        <begin position="1"/>
        <end position="29"/>
    </location>
</feature>
<organism evidence="3 4">
    <name type="scientific">Candidatus Giovannonibacteria bacterium RIFCSPLOWO2_01_FULL_46_32</name>
    <dbReference type="NCBI Taxonomy" id="1798353"/>
    <lineage>
        <taxon>Bacteria</taxon>
        <taxon>Candidatus Giovannoniibacteriota</taxon>
    </lineage>
</organism>
<protein>
    <submittedName>
        <fullName evidence="3">Uncharacterized protein</fullName>
    </submittedName>
</protein>
<accession>A0A1F5XHT4</accession>
<evidence type="ECO:0000256" key="1">
    <source>
        <dbReference type="SAM" id="MobiDB-lite"/>
    </source>
</evidence>
<name>A0A1F5XHT4_9BACT</name>
<feature type="compositionally biased region" description="Pro residues" evidence="1">
    <location>
        <begin position="125"/>
        <end position="141"/>
    </location>
</feature>
<proteinExistence type="predicted"/>
<evidence type="ECO:0000256" key="2">
    <source>
        <dbReference type="SAM" id="SignalP"/>
    </source>
</evidence>
<reference evidence="3 4" key="1">
    <citation type="journal article" date="2016" name="Nat. Commun.">
        <title>Thousands of microbial genomes shed light on interconnected biogeochemical processes in an aquifer system.</title>
        <authorList>
            <person name="Anantharaman K."/>
            <person name="Brown C.T."/>
            <person name="Hug L.A."/>
            <person name="Sharon I."/>
            <person name="Castelle C.J."/>
            <person name="Probst A.J."/>
            <person name="Thomas B.C."/>
            <person name="Singh A."/>
            <person name="Wilkins M.J."/>
            <person name="Karaoz U."/>
            <person name="Brodie E.L."/>
            <person name="Williams K.H."/>
            <person name="Hubbard S.S."/>
            <person name="Banfield J.F."/>
        </authorList>
    </citation>
    <scope>NUCLEOTIDE SEQUENCE [LARGE SCALE GENOMIC DNA]</scope>
</reference>
<dbReference type="AlphaFoldDB" id="A0A1F5XHT4"/>
<dbReference type="Proteomes" id="UP000177346">
    <property type="component" value="Unassembled WGS sequence"/>
</dbReference>
<comment type="caution">
    <text evidence="3">The sequence shown here is derived from an EMBL/GenBank/DDBJ whole genome shotgun (WGS) entry which is preliminary data.</text>
</comment>
<sequence length="141" mass="15122">MKKSLFLTLVFLLSLLWLLAFGAPMPAEAQGVGLRCDTPHCRYAPYDLRGRWAGDRYYDGRHDYSPYSPYADSVYARGGTTIVNPAPGTTLKVVKRGGGLICLFGILSILGCGEETVDFSTAPKNPAPAPAESPPPASDAE</sequence>
<feature type="region of interest" description="Disordered" evidence="1">
    <location>
        <begin position="120"/>
        <end position="141"/>
    </location>
</feature>
<dbReference type="EMBL" id="MFIF01000005">
    <property type="protein sequence ID" value="OGF87484.1"/>
    <property type="molecule type" value="Genomic_DNA"/>
</dbReference>
<evidence type="ECO:0000313" key="3">
    <source>
        <dbReference type="EMBL" id="OGF87484.1"/>
    </source>
</evidence>
<keyword evidence="2" id="KW-0732">Signal</keyword>
<evidence type="ECO:0000313" key="4">
    <source>
        <dbReference type="Proteomes" id="UP000177346"/>
    </source>
</evidence>